<dbReference type="Gene3D" id="3.90.70.10">
    <property type="entry name" value="Cysteine proteinases"/>
    <property type="match status" value="2"/>
</dbReference>
<dbReference type="InterPro" id="IPR000668">
    <property type="entry name" value="Peptidase_C1A_C"/>
</dbReference>
<dbReference type="AlphaFoldDB" id="A0ABD2Y0S0"/>
<dbReference type="SMART" id="SM00848">
    <property type="entry name" value="Inhibitor_I29"/>
    <property type="match status" value="1"/>
</dbReference>
<protein>
    <recommendedName>
        <fullName evidence="6">Peptidase C1A papain C-terminal domain-containing protein</fullName>
    </recommendedName>
</protein>
<dbReference type="Pfam" id="PF08246">
    <property type="entry name" value="Inhibitor_I29"/>
    <property type="match status" value="1"/>
</dbReference>
<dbReference type="InterPro" id="IPR038765">
    <property type="entry name" value="Papain-like_cys_pep_sf"/>
</dbReference>
<name>A0ABD2Y0S0_9GENT</name>
<feature type="domain" description="Cathepsin propeptide inhibitor" evidence="3">
    <location>
        <begin position="14"/>
        <end position="44"/>
    </location>
</feature>
<dbReference type="InterPro" id="IPR013201">
    <property type="entry name" value="Prot_inhib_I29"/>
</dbReference>
<evidence type="ECO:0000313" key="5">
    <source>
        <dbReference type="Proteomes" id="UP001630127"/>
    </source>
</evidence>
<evidence type="ECO:0000259" key="2">
    <source>
        <dbReference type="SMART" id="SM00645"/>
    </source>
</evidence>
<sequence length="183" mass="19930">MSRNLNEASMIEKHEQWMAQHGQSGTKSYKLGINQFADLTNEEFRAARNGYKPKESIGTLFRYENVGVVPTTMDRRKKGAVTGIKDQGQCGEDQGCNGGLMDNAFKFIISNNGLTTEANYPYQAVDGPCNTNKEANHAAKITGFKDVPANNKVALLKAVANQPASVAIDASGSAFQYAILIHR</sequence>
<dbReference type="Proteomes" id="UP001630127">
    <property type="component" value="Unassembled WGS sequence"/>
</dbReference>
<evidence type="ECO:0008006" key="6">
    <source>
        <dbReference type="Google" id="ProtNLM"/>
    </source>
</evidence>
<gene>
    <name evidence="4" type="ORF">ACH5RR_035537</name>
</gene>
<accession>A0ABD2Y0S0</accession>
<keyword evidence="5" id="KW-1185">Reference proteome</keyword>
<dbReference type="SMART" id="SM00645">
    <property type="entry name" value="Pept_C1"/>
    <property type="match status" value="1"/>
</dbReference>
<proteinExistence type="inferred from homology"/>
<feature type="domain" description="Peptidase C1A papain C-terminal" evidence="2">
    <location>
        <begin position="69"/>
        <end position="182"/>
    </location>
</feature>
<evidence type="ECO:0000259" key="3">
    <source>
        <dbReference type="SMART" id="SM00848"/>
    </source>
</evidence>
<comment type="similarity">
    <text evidence="1">Belongs to the peptidase C1 family.</text>
</comment>
<dbReference type="InterPro" id="IPR013128">
    <property type="entry name" value="Peptidase_C1A"/>
</dbReference>
<dbReference type="Pfam" id="PF00112">
    <property type="entry name" value="Peptidase_C1"/>
    <property type="match status" value="1"/>
</dbReference>
<evidence type="ECO:0000256" key="1">
    <source>
        <dbReference type="ARBA" id="ARBA00008455"/>
    </source>
</evidence>
<reference evidence="4 5" key="1">
    <citation type="submission" date="2024-11" db="EMBL/GenBank/DDBJ databases">
        <title>A near-complete genome assembly of Cinchona calisaya.</title>
        <authorList>
            <person name="Lian D.C."/>
            <person name="Zhao X.W."/>
            <person name="Wei L."/>
        </authorList>
    </citation>
    <scope>NUCLEOTIDE SEQUENCE [LARGE SCALE GENOMIC DNA]</scope>
    <source>
        <tissue evidence="4">Nenye</tissue>
    </source>
</reference>
<dbReference type="PANTHER" id="PTHR12411">
    <property type="entry name" value="CYSTEINE PROTEASE FAMILY C1-RELATED"/>
    <property type="match status" value="1"/>
</dbReference>
<dbReference type="SUPFAM" id="SSF54001">
    <property type="entry name" value="Cysteine proteinases"/>
    <property type="match status" value="1"/>
</dbReference>
<dbReference type="EMBL" id="JBJUIK010000015">
    <property type="protein sequence ID" value="KAL3501088.1"/>
    <property type="molecule type" value="Genomic_DNA"/>
</dbReference>
<comment type="caution">
    <text evidence="4">The sequence shown here is derived from an EMBL/GenBank/DDBJ whole genome shotgun (WGS) entry which is preliminary data.</text>
</comment>
<organism evidence="4 5">
    <name type="scientific">Cinchona calisaya</name>
    <dbReference type="NCBI Taxonomy" id="153742"/>
    <lineage>
        <taxon>Eukaryota</taxon>
        <taxon>Viridiplantae</taxon>
        <taxon>Streptophyta</taxon>
        <taxon>Embryophyta</taxon>
        <taxon>Tracheophyta</taxon>
        <taxon>Spermatophyta</taxon>
        <taxon>Magnoliopsida</taxon>
        <taxon>eudicotyledons</taxon>
        <taxon>Gunneridae</taxon>
        <taxon>Pentapetalae</taxon>
        <taxon>asterids</taxon>
        <taxon>lamiids</taxon>
        <taxon>Gentianales</taxon>
        <taxon>Rubiaceae</taxon>
        <taxon>Cinchonoideae</taxon>
        <taxon>Cinchoneae</taxon>
        <taxon>Cinchona</taxon>
    </lineage>
</organism>
<evidence type="ECO:0000313" key="4">
    <source>
        <dbReference type="EMBL" id="KAL3501088.1"/>
    </source>
</evidence>